<dbReference type="AlphaFoldDB" id="A0A7M7NEW3"/>
<feature type="region of interest" description="Disordered" evidence="7">
    <location>
        <begin position="325"/>
        <end position="374"/>
    </location>
</feature>
<dbReference type="OrthoDB" id="6159439at2759"/>
<dbReference type="RefSeq" id="XP_030834698.1">
    <property type="nucleotide sequence ID" value="XM_030978838.1"/>
</dbReference>
<dbReference type="Gene3D" id="1.10.10.60">
    <property type="entry name" value="Homeodomain-like"/>
    <property type="match status" value="1"/>
</dbReference>
<organism evidence="9 10">
    <name type="scientific">Strongylocentrotus purpuratus</name>
    <name type="common">Purple sea urchin</name>
    <dbReference type="NCBI Taxonomy" id="7668"/>
    <lineage>
        <taxon>Eukaryota</taxon>
        <taxon>Metazoa</taxon>
        <taxon>Echinodermata</taxon>
        <taxon>Eleutherozoa</taxon>
        <taxon>Echinozoa</taxon>
        <taxon>Echinoidea</taxon>
        <taxon>Euechinoidea</taxon>
        <taxon>Echinacea</taxon>
        <taxon>Camarodonta</taxon>
        <taxon>Echinidea</taxon>
        <taxon>Strongylocentrotidae</taxon>
        <taxon>Strongylocentrotus</taxon>
    </lineage>
</organism>
<dbReference type="PROSITE" id="PS00027">
    <property type="entry name" value="HOMEOBOX_1"/>
    <property type="match status" value="1"/>
</dbReference>
<dbReference type="InterPro" id="IPR050848">
    <property type="entry name" value="Homeobox_TF"/>
</dbReference>
<evidence type="ECO:0000313" key="9">
    <source>
        <dbReference type="EnsemblMetazoa" id="XP_030834698"/>
    </source>
</evidence>
<feature type="region of interest" description="Disordered" evidence="7">
    <location>
        <begin position="1"/>
        <end position="66"/>
    </location>
</feature>
<dbReference type="FunFam" id="1.10.10.60:FF:000922">
    <property type="match status" value="1"/>
</dbReference>
<dbReference type="PROSITE" id="PS50071">
    <property type="entry name" value="HOMEOBOX_2"/>
    <property type="match status" value="1"/>
</dbReference>
<dbReference type="GO" id="GO:0030154">
    <property type="term" value="P:cell differentiation"/>
    <property type="evidence" value="ECO:0000318"/>
    <property type="project" value="GO_Central"/>
</dbReference>
<dbReference type="GO" id="GO:0000981">
    <property type="term" value="F:DNA-binding transcription factor activity, RNA polymerase II-specific"/>
    <property type="evidence" value="ECO:0000318"/>
    <property type="project" value="GO_Central"/>
</dbReference>
<feature type="compositionally biased region" description="Basic and acidic residues" evidence="7">
    <location>
        <begin position="83"/>
        <end position="92"/>
    </location>
</feature>
<evidence type="ECO:0000256" key="7">
    <source>
        <dbReference type="SAM" id="MobiDB-lite"/>
    </source>
</evidence>
<feature type="compositionally biased region" description="Polar residues" evidence="7">
    <location>
        <begin position="1"/>
        <end position="10"/>
    </location>
</feature>
<dbReference type="Pfam" id="PF00046">
    <property type="entry name" value="Homeodomain"/>
    <property type="match status" value="1"/>
</dbReference>
<accession>A0A7M7NEW3</accession>
<dbReference type="KEGG" id="spu:105445441"/>
<dbReference type="GO" id="GO:0000978">
    <property type="term" value="F:RNA polymerase II cis-regulatory region sequence-specific DNA binding"/>
    <property type="evidence" value="ECO:0000318"/>
    <property type="project" value="GO_Central"/>
</dbReference>
<evidence type="ECO:0000259" key="8">
    <source>
        <dbReference type="PROSITE" id="PS50071"/>
    </source>
</evidence>
<evidence type="ECO:0000256" key="2">
    <source>
        <dbReference type="ARBA" id="ARBA00023125"/>
    </source>
</evidence>
<feature type="compositionally biased region" description="Basic and acidic residues" evidence="7">
    <location>
        <begin position="122"/>
        <end position="134"/>
    </location>
</feature>
<feature type="compositionally biased region" description="Basic and acidic residues" evidence="7">
    <location>
        <begin position="325"/>
        <end position="334"/>
    </location>
</feature>
<comment type="subcellular location">
    <subcellularLocation>
        <location evidence="1 5 6">Nucleus</location>
    </subcellularLocation>
</comment>
<dbReference type="InterPro" id="IPR009057">
    <property type="entry name" value="Homeodomain-like_sf"/>
</dbReference>
<dbReference type="OMA" id="YCRRRKA"/>
<keyword evidence="2 5" id="KW-0238">DNA-binding</keyword>
<dbReference type="InterPro" id="IPR001356">
    <property type="entry name" value="HD"/>
</dbReference>
<dbReference type="PANTHER" id="PTHR24333">
    <property type="entry name" value="HOMEO BOX HB9 LIKE A-RELATED"/>
    <property type="match status" value="1"/>
</dbReference>
<evidence type="ECO:0000256" key="1">
    <source>
        <dbReference type="ARBA" id="ARBA00004123"/>
    </source>
</evidence>
<protein>
    <recommendedName>
        <fullName evidence="8">Homeobox domain-containing protein</fullName>
    </recommendedName>
</protein>
<evidence type="ECO:0000256" key="6">
    <source>
        <dbReference type="RuleBase" id="RU000682"/>
    </source>
</evidence>
<evidence type="ECO:0000313" key="10">
    <source>
        <dbReference type="Proteomes" id="UP000007110"/>
    </source>
</evidence>
<feature type="compositionally biased region" description="Basic and acidic residues" evidence="7">
    <location>
        <begin position="33"/>
        <end position="42"/>
    </location>
</feature>
<dbReference type="CDD" id="cd00086">
    <property type="entry name" value="homeodomain"/>
    <property type="match status" value="1"/>
</dbReference>
<feature type="region of interest" description="Disordered" evidence="7">
    <location>
        <begin position="83"/>
        <end position="142"/>
    </location>
</feature>
<feature type="domain" description="Homeobox" evidence="8">
    <location>
        <begin position="265"/>
        <end position="325"/>
    </location>
</feature>
<dbReference type="Proteomes" id="UP000007110">
    <property type="component" value="Unassembled WGS sequence"/>
</dbReference>
<keyword evidence="3 5" id="KW-0371">Homeobox</keyword>
<feature type="compositionally biased region" description="Acidic residues" evidence="7">
    <location>
        <begin position="335"/>
        <end position="360"/>
    </location>
</feature>
<proteinExistence type="predicted"/>
<dbReference type="InterPro" id="IPR017970">
    <property type="entry name" value="Homeobox_CS"/>
</dbReference>
<keyword evidence="10" id="KW-1185">Reference proteome</keyword>
<keyword evidence="4 5" id="KW-0539">Nucleus</keyword>
<feature type="compositionally biased region" description="Basic and acidic residues" evidence="7">
    <location>
        <begin position="361"/>
        <end position="374"/>
    </location>
</feature>
<dbReference type="PRINTS" id="PR00024">
    <property type="entry name" value="HOMEOBOX"/>
</dbReference>
<dbReference type="SUPFAM" id="SSF46689">
    <property type="entry name" value="Homeodomain-like"/>
    <property type="match status" value="1"/>
</dbReference>
<dbReference type="GO" id="GO:0006357">
    <property type="term" value="P:regulation of transcription by RNA polymerase II"/>
    <property type="evidence" value="ECO:0000318"/>
    <property type="project" value="GO_Central"/>
</dbReference>
<dbReference type="InterPro" id="IPR020479">
    <property type="entry name" value="HD_metazoa"/>
</dbReference>
<dbReference type="GeneID" id="105445441"/>
<feature type="DNA-binding region" description="Homeobox" evidence="5">
    <location>
        <begin position="267"/>
        <end position="326"/>
    </location>
</feature>
<reference evidence="10" key="1">
    <citation type="submission" date="2015-02" db="EMBL/GenBank/DDBJ databases">
        <title>Genome sequencing for Strongylocentrotus purpuratus.</title>
        <authorList>
            <person name="Murali S."/>
            <person name="Liu Y."/>
            <person name="Vee V."/>
            <person name="English A."/>
            <person name="Wang M."/>
            <person name="Skinner E."/>
            <person name="Han Y."/>
            <person name="Muzny D.M."/>
            <person name="Worley K.C."/>
            <person name="Gibbs R.A."/>
        </authorList>
    </citation>
    <scope>NUCLEOTIDE SEQUENCE</scope>
</reference>
<evidence type="ECO:0000256" key="3">
    <source>
        <dbReference type="ARBA" id="ARBA00023155"/>
    </source>
</evidence>
<dbReference type="EnsemblMetazoa" id="XM_030978838">
    <property type="protein sequence ID" value="XP_030834698"/>
    <property type="gene ID" value="LOC105445441"/>
</dbReference>
<evidence type="ECO:0000256" key="5">
    <source>
        <dbReference type="PROSITE-ProRule" id="PRU00108"/>
    </source>
</evidence>
<evidence type="ECO:0000256" key="4">
    <source>
        <dbReference type="ARBA" id="ARBA00023242"/>
    </source>
</evidence>
<sequence>MSGPTESVQNIHDERQGGSTNSHRLTLAPQKRNIGDGRESFVIRKVPRTNQASEKIPGNHGNGKASHEYDAAFSIEKILSPHSHREDAEHTSVRPTGGVEITKKTCRSPSPPSQDRKKLKRNFSDKSDGEERAAVENGGVSMPADKWHNTLLWQQHQQQLLYQQQLATASAFYHHHDTQPFQQHFVDPTHHHHQSHIGPVPVPLPRAGVPPSLCPGMPGKVHPFNCHCAEEQMSQQPYFLLTPAGYSIPSPFEPDHHHYSSMRYCRRRKARTVFNEYQIRGLEARFVHQQYLSTQERVELANVLFLTEGQVKTWFQNRRMKQKKLTRDSVHPFDADADDEDDGKLEFDEEDEVDDDLDDEDLKKTSRSDDTKDK</sequence>
<dbReference type="SMART" id="SM00389">
    <property type="entry name" value="HOX"/>
    <property type="match status" value="1"/>
</dbReference>
<dbReference type="GO" id="GO:0005634">
    <property type="term" value="C:nucleus"/>
    <property type="evidence" value="ECO:0000318"/>
    <property type="project" value="GO_Central"/>
</dbReference>
<dbReference type="InParanoid" id="A0A7M7NEW3"/>
<dbReference type="PANTHER" id="PTHR24333:SF8">
    <property type="entry name" value="HOMEOBOX PROTEIN CEH-62"/>
    <property type="match status" value="1"/>
</dbReference>
<name>A0A7M7NEW3_STRPU</name>
<reference evidence="9" key="2">
    <citation type="submission" date="2021-01" db="UniProtKB">
        <authorList>
            <consortium name="EnsemblMetazoa"/>
        </authorList>
    </citation>
    <scope>IDENTIFICATION</scope>
</reference>